<reference evidence="2" key="2">
    <citation type="journal article" date="2008" name="Nucleic Acids Res.">
        <title>The rice annotation project database (RAP-DB): 2008 update.</title>
        <authorList>
            <consortium name="The rice annotation project (RAP)"/>
        </authorList>
    </citation>
    <scope>GENOME REANNOTATION</scope>
    <source>
        <strain evidence="2">cv. Nipponbare</strain>
    </source>
</reference>
<protein>
    <submittedName>
        <fullName evidence="1">Uncharacterized protein</fullName>
    </submittedName>
</protein>
<proteinExistence type="predicted"/>
<dbReference type="EMBL" id="AP004124">
    <property type="protein sequence ID" value="BAD19356.1"/>
    <property type="molecule type" value="Genomic_DNA"/>
</dbReference>
<reference evidence="2" key="1">
    <citation type="journal article" date="2005" name="Nature">
        <title>The map-based sequence of the rice genome.</title>
        <authorList>
            <consortium name="International rice genome sequencing project (IRGSP)"/>
            <person name="Matsumoto T."/>
            <person name="Wu J."/>
            <person name="Kanamori H."/>
            <person name="Katayose Y."/>
            <person name="Fujisawa M."/>
            <person name="Namiki N."/>
            <person name="Mizuno H."/>
            <person name="Yamamoto K."/>
            <person name="Antonio B.A."/>
            <person name="Baba T."/>
            <person name="Sakata K."/>
            <person name="Nagamura Y."/>
            <person name="Aoki H."/>
            <person name="Arikawa K."/>
            <person name="Arita K."/>
            <person name="Bito T."/>
            <person name="Chiden Y."/>
            <person name="Fujitsuka N."/>
            <person name="Fukunaka R."/>
            <person name="Hamada M."/>
            <person name="Harada C."/>
            <person name="Hayashi A."/>
            <person name="Hijishita S."/>
            <person name="Honda M."/>
            <person name="Hosokawa S."/>
            <person name="Ichikawa Y."/>
            <person name="Idonuma A."/>
            <person name="Iijima M."/>
            <person name="Ikeda M."/>
            <person name="Ikeno M."/>
            <person name="Ito K."/>
            <person name="Ito S."/>
            <person name="Ito T."/>
            <person name="Ito Y."/>
            <person name="Ito Y."/>
            <person name="Iwabuchi A."/>
            <person name="Kamiya K."/>
            <person name="Karasawa W."/>
            <person name="Kurita K."/>
            <person name="Katagiri S."/>
            <person name="Kikuta A."/>
            <person name="Kobayashi H."/>
            <person name="Kobayashi N."/>
            <person name="Machita K."/>
            <person name="Maehara T."/>
            <person name="Masukawa M."/>
            <person name="Mizubayashi T."/>
            <person name="Mukai Y."/>
            <person name="Nagasaki H."/>
            <person name="Nagata Y."/>
            <person name="Naito S."/>
            <person name="Nakashima M."/>
            <person name="Nakama Y."/>
            <person name="Nakamichi Y."/>
            <person name="Nakamura M."/>
            <person name="Meguro A."/>
            <person name="Negishi M."/>
            <person name="Ohta I."/>
            <person name="Ohta T."/>
            <person name="Okamoto M."/>
            <person name="Ono N."/>
            <person name="Saji S."/>
            <person name="Sakaguchi M."/>
            <person name="Sakai K."/>
            <person name="Shibata M."/>
            <person name="Shimokawa T."/>
            <person name="Song J."/>
            <person name="Takazaki Y."/>
            <person name="Terasawa K."/>
            <person name="Tsugane M."/>
            <person name="Tsuji K."/>
            <person name="Ueda S."/>
            <person name="Waki K."/>
            <person name="Yamagata H."/>
            <person name="Yamamoto M."/>
            <person name="Yamamoto S."/>
            <person name="Yamane H."/>
            <person name="Yoshiki S."/>
            <person name="Yoshihara R."/>
            <person name="Yukawa K."/>
            <person name="Zhong H."/>
            <person name="Yano M."/>
            <person name="Yuan Q."/>
            <person name="Ouyang S."/>
            <person name="Liu J."/>
            <person name="Jones K.M."/>
            <person name="Gansberger K."/>
            <person name="Moffat K."/>
            <person name="Hill J."/>
            <person name="Bera J."/>
            <person name="Fadrosh D."/>
            <person name="Jin S."/>
            <person name="Johri S."/>
            <person name="Kim M."/>
            <person name="Overton L."/>
            <person name="Reardon M."/>
            <person name="Tsitrin T."/>
            <person name="Vuong H."/>
            <person name="Weaver B."/>
            <person name="Ciecko A."/>
            <person name="Tallon L."/>
            <person name="Jackson J."/>
            <person name="Pai G."/>
            <person name="Aken S.V."/>
            <person name="Utterback T."/>
            <person name="Reidmuller S."/>
            <person name="Feldblyum T."/>
            <person name="Hsiao J."/>
            <person name="Zismann V."/>
            <person name="Iobst S."/>
            <person name="de Vazeille A.R."/>
            <person name="Buell C.R."/>
            <person name="Ying K."/>
            <person name="Li Y."/>
            <person name="Lu T."/>
            <person name="Huang Y."/>
            <person name="Zhao Q."/>
            <person name="Feng Q."/>
            <person name="Zhang L."/>
            <person name="Zhu J."/>
            <person name="Weng Q."/>
            <person name="Mu J."/>
            <person name="Lu Y."/>
            <person name="Fan D."/>
            <person name="Liu Y."/>
            <person name="Guan J."/>
            <person name="Zhang Y."/>
            <person name="Yu S."/>
            <person name="Liu X."/>
            <person name="Zhang Y."/>
            <person name="Hong G."/>
            <person name="Han B."/>
            <person name="Choisne N."/>
            <person name="Demange N."/>
            <person name="Orjeda G."/>
            <person name="Samain S."/>
            <person name="Cattolico L."/>
            <person name="Pelletier E."/>
            <person name="Couloux A."/>
            <person name="Segurens B."/>
            <person name="Wincker P."/>
            <person name="D'Hont A."/>
            <person name="Scarpelli C."/>
            <person name="Weissenbach J."/>
            <person name="Salanoubat M."/>
            <person name="Quetier F."/>
            <person name="Yu Y."/>
            <person name="Kim H.R."/>
            <person name="Rambo T."/>
            <person name="Currie J."/>
            <person name="Collura K."/>
            <person name="Luo M."/>
            <person name="Yang T."/>
            <person name="Ammiraju J.S.S."/>
            <person name="Engler F."/>
            <person name="Soderlund C."/>
            <person name="Wing R.A."/>
            <person name="Palmer L.E."/>
            <person name="de la Bastide M."/>
            <person name="Spiegel L."/>
            <person name="Nascimento L."/>
            <person name="Zutavern T."/>
            <person name="O'Shaughnessy A."/>
            <person name="Dike S."/>
            <person name="Dedhia N."/>
            <person name="Preston R."/>
            <person name="Balija V."/>
            <person name="McCombie W.R."/>
            <person name="Chow T."/>
            <person name="Chen H."/>
            <person name="Chung M."/>
            <person name="Chen C."/>
            <person name="Shaw J."/>
            <person name="Wu H."/>
            <person name="Hsiao K."/>
            <person name="Chao Y."/>
            <person name="Chu M."/>
            <person name="Cheng C."/>
            <person name="Hour A."/>
            <person name="Lee P."/>
            <person name="Lin S."/>
            <person name="Lin Y."/>
            <person name="Liou J."/>
            <person name="Liu S."/>
            <person name="Hsing Y."/>
            <person name="Raghuvanshi S."/>
            <person name="Mohanty A."/>
            <person name="Bharti A.K."/>
            <person name="Gaur A."/>
            <person name="Gupta V."/>
            <person name="Kumar D."/>
            <person name="Ravi V."/>
            <person name="Vij S."/>
            <person name="Kapur A."/>
            <person name="Khurana P."/>
            <person name="Khurana P."/>
            <person name="Khurana J.P."/>
            <person name="Tyagi A.K."/>
            <person name="Gaikwad K."/>
            <person name="Singh A."/>
            <person name="Dalal V."/>
            <person name="Srivastava S."/>
            <person name="Dixit A."/>
            <person name="Pal A.K."/>
            <person name="Ghazi I.A."/>
            <person name="Yadav M."/>
            <person name="Pandit A."/>
            <person name="Bhargava A."/>
            <person name="Sureshbabu K."/>
            <person name="Batra K."/>
            <person name="Sharma T.R."/>
            <person name="Mohapatra T."/>
            <person name="Singh N.K."/>
            <person name="Messing J."/>
            <person name="Nelson A.B."/>
            <person name="Fuks G."/>
            <person name="Kavchok S."/>
            <person name="Keizer G."/>
            <person name="Linton E."/>
            <person name="Llaca V."/>
            <person name="Song R."/>
            <person name="Tanyolac B."/>
            <person name="Young S."/>
            <person name="Ho-Il K."/>
            <person name="Hahn J.H."/>
            <person name="Sangsakoo G."/>
            <person name="Vanavichit A."/>
            <person name="de Mattos Luiz.A.T."/>
            <person name="Zimmer P.D."/>
            <person name="Malone G."/>
            <person name="Dellagostin O."/>
            <person name="de Oliveira A.C."/>
            <person name="Bevan M."/>
            <person name="Bancroft I."/>
            <person name="Minx P."/>
            <person name="Cordum H."/>
            <person name="Wilson R."/>
            <person name="Cheng Z."/>
            <person name="Jin W."/>
            <person name="Jiang J."/>
            <person name="Leong S.A."/>
            <person name="Iwama H."/>
            <person name="Gojobori T."/>
            <person name="Itoh T."/>
            <person name="Niimura Y."/>
            <person name="Fujii Y."/>
            <person name="Habara T."/>
            <person name="Sakai H."/>
            <person name="Sato Y."/>
            <person name="Wilson G."/>
            <person name="Kumar K."/>
            <person name="McCouch S."/>
            <person name="Juretic N."/>
            <person name="Hoen D."/>
            <person name="Wright S."/>
            <person name="Bruskiewich R."/>
            <person name="Bureau T."/>
            <person name="Miyao A."/>
            <person name="Hirochika H."/>
            <person name="Nishikawa T."/>
            <person name="Kadowaki K."/>
            <person name="Sugiura M."/>
            <person name="Burr B."/>
            <person name="Sasaki T."/>
        </authorList>
    </citation>
    <scope>NUCLEOTIDE SEQUENCE [LARGE SCALE GENOMIC DNA]</scope>
    <source>
        <strain evidence="2">cv. Nipponbare</strain>
    </source>
</reference>
<evidence type="ECO:0000313" key="2">
    <source>
        <dbReference type="Proteomes" id="UP000000763"/>
    </source>
</evidence>
<dbReference type="AlphaFoldDB" id="Q6K8J2"/>
<dbReference type="Proteomes" id="UP000000763">
    <property type="component" value="Chromosome 2"/>
</dbReference>
<evidence type="ECO:0000313" key="1">
    <source>
        <dbReference type="EMBL" id="BAD19356.1"/>
    </source>
</evidence>
<organism evidence="1 2">
    <name type="scientific">Oryza sativa subsp. japonica</name>
    <name type="common">Rice</name>
    <dbReference type="NCBI Taxonomy" id="39947"/>
    <lineage>
        <taxon>Eukaryota</taxon>
        <taxon>Viridiplantae</taxon>
        <taxon>Streptophyta</taxon>
        <taxon>Embryophyta</taxon>
        <taxon>Tracheophyta</taxon>
        <taxon>Spermatophyta</taxon>
        <taxon>Magnoliopsida</taxon>
        <taxon>Liliopsida</taxon>
        <taxon>Poales</taxon>
        <taxon>Poaceae</taxon>
        <taxon>BOP clade</taxon>
        <taxon>Oryzoideae</taxon>
        <taxon>Oryzeae</taxon>
        <taxon>Oryzinae</taxon>
        <taxon>Oryza</taxon>
        <taxon>Oryza sativa</taxon>
    </lineage>
</organism>
<name>Q6K8J2_ORYSJ</name>
<gene>
    <name evidence="1" type="primary">OJ1669_F01.32</name>
</gene>
<sequence>MCGRTSAHMETVVSGKRAICFAPEGDYGLRRPSRADALLHNKSAAQTTLPFGIEHEV</sequence>
<accession>Q6K8J2</accession>